<gene>
    <name evidence="3" type="ordered locus">PMI1517</name>
</gene>
<evidence type="ECO:0000256" key="1">
    <source>
        <dbReference type="SAM" id="SignalP"/>
    </source>
</evidence>
<protein>
    <submittedName>
        <fullName evidence="3">Exported protein</fullName>
    </submittedName>
</protein>
<accession>B4EXV0</accession>
<keyword evidence="4" id="KW-1185">Reference proteome</keyword>
<dbReference type="PANTHER" id="PTHR36933">
    <property type="entry name" value="SLL0788 PROTEIN"/>
    <property type="match status" value="1"/>
</dbReference>
<sequence>MMKKVLPIAIVLMGSLSFGAIANNSHMNMNMGTNVAQSNSPMNQELMDSMNKMHENMAKGMNSANADVAFAQGMIAHHLGAIDMAKIELKYGTDPEMRKLAQAIIDAQGPEIEQMQKWLEKNNTNMQNN</sequence>
<dbReference type="GeneID" id="6800201"/>
<feature type="domain" description="DUF305" evidence="2">
    <location>
        <begin position="36"/>
        <end position="119"/>
    </location>
</feature>
<reference evidence="3 4" key="1">
    <citation type="journal article" date="2008" name="J. Bacteriol.">
        <title>Complete genome sequence of uropathogenic Proteus mirabilis, a master of both adherence and motility.</title>
        <authorList>
            <person name="Pearson M.M."/>
            <person name="Sebaihia M."/>
            <person name="Churcher C."/>
            <person name="Quail M.A."/>
            <person name="Seshasayee A.S."/>
            <person name="Luscombe N.M."/>
            <person name="Abdellah Z."/>
            <person name="Arrosmith C."/>
            <person name="Atkin B."/>
            <person name="Chillingworth T."/>
            <person name="Hauser H."/>
            <person name="Jagels K."/>
            <person name="Moule S."/>
            <person name="Mungall K."/>
            <person name="Norbertczak H."/>
            <person name="Rabbinowitsch E."/>
            <person name="Walker D."/>
            <person name="Whithead S."/>
            <person name="Thomson N.R."/>
            <person name="Rather P.N."/>
            <person name="Parkhill J."/>
            <person name="Mobley H.L."/>
        </authorList>
    </citation>
    <scope>NUCLEOTIDE SEQUENCE [LARGE SCALE GENOMIC DNA]</scope>
    <source>
        <strain evidence="3 4">HI4320</strain>
    </source>
</reference>
<organism evidence="3 4">
    <name type="scientific">Proteus mirabilis (strain HI4320)</name>
    <dbReference type="NCBI Taxonomy" id="529507"/>
    <lineage>
        <taxon>Bacteria</taxon>
        <taxon>Pseudomonadati</taxon>
        <taxon>Pseudomonadota</taxon>
        <taxon>Gammaproteobacteria</taxon>
        <taxon>Enterobacterales</taxon>
        <taxon>Morganellaceae</taxon>
        <taxon>Proteus</taxon>
    </lineage>
</organism>
<name>B4EXV0_PROMH</name>
<evidence type="ECO:0000313" key="4">
    <source>
        <dbReference type="Proteomes" id="UP000008319"/>
    </source>
</evidence>
<proteinExistence type="predicted"/>
<dbReference type="InterPro" id="IPR005183">
    <property type="entry name" value="DUF305_CopM-like"/>
</dbReference>
<evidence type="ECO:0000313" key="3">
    <source>
        <dbReference type="EMBL" id="CAR43187.1"/>
    </source>
</evidence>
<dbReference type="HOGENOM" id="CLU_074343_4_3_6"/>
<dbReference type="InterPro" id="IPR012347">
    <property type="entry name" value="Ferritin-like"/>
</dbReference>
<evidence type="ECO:0000259" key="2">
    <source>
        <dbReference type="Pfam" id="PF03713"/>
    </source>
</evidence>
<dbReference type="eggNOG" id="COG3544">
    <property type="taxonomic scope" value="Bacteria"/>
</dbReference>
<feature type="signal peptide" evidence="1">
    <location>
        <begin position="1"/>
        <end position="22"/>
    </location>
</feature>
<feature type="chain" id="PRO_5002804520" evidence="1">
    <location>
        <begin position="23"/>
        <end position="129"/>
    </location>
</feature>
<dbReference type="KEGG" id="pmr:PMI1517"/>
<dbReference type="AlphaFoldDB" id="B4EXV0"/>
<dbReference type="Gene3D" id="1.20.1260.10">
    <property type="match status" value="1"/>
</dbReference>
<dbReference type="EnsemblBacteria" id="CAR43187">
    <property type="protein sequence ID" value="CAR43187"/>
    <property type="gene ID" value="PMI1517"/>
</dbReference>
<dbReference type="RefSeq" id="WP_004243281.1">
    <property type="nucleotide sequence ID" value="NC_010554.1"/>
</dbReference>
<dbReference type="Pfam" id="PF03713">
    <property type="entry name" value="DUF305"/>
    <property type="match status" value="1"/>
</dbReference>
<dbReference type="PANTHER" id="PTHR36933:SF1">
    <property type="entry name" value="SLL0788 PROTEIN"/>
    <property type="match status" value="1"/>
</dbReference>
<keyword evidence="1" id="KW-0732">Signal</keyword>
<dbReference type="EMBL" id="AM942759">
    <property type="protein sequence ID" value="CAR43187.1"/>
    <property type="molecule type" value="Genomic_DNA"/>
</dbReference>
<dbReference type="Proteomes" id="UP000008319">
    <property type="component" value="Chromosome"/>
</dbReference>